<dbReference type="GO" id="GO:0140098">
    <property type="term" value="F:catalytic activity, acting on RNA"/>
    <property type="evidence" value="ECO:0007669"/>
    <property type="project" value="UniProtKB-ARBA"/>
</dbReference>
<dbReference type="GO" id="GO:0003723">
    <property type="term" value="F:RNA binding"/>
    <property type="evidence" value="ECO:0007669"/>
    <property type="project" value="InterPro"/>
</dbReference>
<proteinExistence type="predicted"/>
<evidence type="ECO:0000313" key="5">
    <source>
        <dbReference type="EMBL" id="HJE91279.1"/>
    </source>
</evidence>
<dbReference type="Proteomes" id="UP000776650">
    <property type="component" value="Unassembled WGS sequence"/>
</dbReference>
<dbReference type="InterPro" id="IPR050188">
    <property type="entry name" value="RluA_PseudoU_synthase"/>
</dbReference>
<evidence type="ECO:0000313" key="6">
    <source>
        <dbReference type="Proteomes" id="UP000776650"/>
    </source>
</evidence>
<dbReference type="Pfam" id="PF00849">
    <property type="entry name" value="PseudoU_synth_2"/>
    <property type="match status" value="1"/>
</dbReference>
<accession>A0A921JYJ9</accession>
<feature type="domain" description="Pseudouridine synthase RsuA/RluA-like" evidence="4">
    <location>
        <begin position="97"/>
        <end position="248"/>
    </location>
</feature>
<dbReference type="GO" id="GO:0009982">
    <property type="term" value="F:pseudouridine synthase activity"/>
    <property type="evidence" value="ECO:0007669"/>
    <property type="project" value="InterPro"/>
</dbReference>
<evidence type="ECO:0000256" key="2">
    <source>
        <dbReference type="ARBA" id="ARBA00031870"/>
    </source>
</evidence>
<comment type="catalytic activity">
    <reaction evidence="1">
        <text>a uridine in RNA = a pseudouridine in RNA</text>
        <dbReference type="Rhea" id="RHEA:48348"/>
        <dbReference type="Rhea" id="RHEA-COMP:12068"/>
        <dbReference type="Rhea" id="RHEA-COMP:12069"/>
        <dbReference type="ChEBI" id="CHEBI:65314"/>
        <dbReference type="ChEBI" id="CHEBI:65315"/>
    </reaction>
</comment>
<evidence type="ECO:0000259" key="4">
    <source>
        <dbReference type="Pfam" id="PF00849"/>
    </source>
</evidence>
<comment type="caution">
    <text evidence="5">The sequence shown here is derived from an EMBL/GenBank/DDBJ whole genome shotgun (WGS) entry which is preliminary data.</text>
</comment>
<dbReference type="GO" id="GO:0000455">
    <property type="term" value="P:enzyme-directed rRNA pseudouridine synthesis"/>
    <property type="evidence" value="ECO:0007669"/>
    <property type="project" value="TreeGrafter"/>
</dbReference>
<evidence type="ECO:0000256" key="1">
    <source>
        <dbReference type="ARBA" id="ARBA00000073"/>
    </source>
</evidence>
<dbReference type="InterPro" id="IPR020103">
    <property type="entry name" value="PsdUridine_synth_cat_dom_sf"/>
</dbReference>
<dbReference type="InterPro" id="IPR006224">
    <property type="entry name" value="PsdUridine_synth_RluA-like_CS"/>
</dbReference>
<sequence>MPRPKPLPPRAGIDAVRFRLPDPPGRDAIETELVRAFPERAAEIRRSLAAGEVVDRFGNSVGEYARPVKGEDVWLHLAPPPEPFVPGTLDVVYRDEDMVVVDKPHFLATTPRAGHIRQTALVWARVATGEDELVPAHRLDRGTAGLVVMAVHPRVRSALAGQFQQRAVNKRYLAVTRLPEGAPRTFERRSRIFKQHGILQGAEVAGEPNAHTRGRVLAEAEGPEGTLGLWLLEPTTGQTHQLRIHLHALGMPIVGDDLYPCIRGVEHEDFSAPLQLLAAGVECAHPVGGQRMRFTSARRLSAWTGRWATESEIWVGDVSGEI</sequence>
<name>A0A921JYJ9_9ACTN</name>
<reference evidence="5" key="1">
    <citation type="journal article" date="2021" name="PeerJ">
        <title>Extensive microbial diversity within the chicken gut microbiome revealed by metagenomics and culture.</title>
        <authorList>
            <person name="Gilroy R."/>
            <person name="Ravi A."/>
            <person name="Getino M."/>
            <person name="Pursley I."/>
            <person name="Horton D.L."/>
            <person name="Alikhan N.F."/>
            <person name="Baker D."/>
            <person name="Gharbi K."/>
            <person name="Hall N."/>
            <person name="Watson M."/>
            <person name="Adriaenssens E.M."/>
            <person name="Foster-Nyarko E."/>
            <person name="Jarju S."/>
            <person name="Secka A."/>
            <person name="Antonio M."/>
            <person name="Oren A."/>
            <person name="Chaudhuri R.R."/>
            <person name="La Ragione R."/>
            <person name="Hildebrand F."/>
            <person name="Pallen M.J."/>
        </authorList>
    </citation>
    <scope>NUCLEOTIDE SEQUENCE</scope>
    <source>
        <strain evidence="5">ChiGjej1B1-18357</strain>
    </source>
</reference>
<dbReference type="PANTHER" id="PTHR21600">
    <property type="entry name" value="MITOCHONDRIAL RNA PSEUDOURIDINE SYNTHASE"/>
    <property type="match status" value="1"/>
</dbReference>
<dbReference type="SUPFAM" id="SSF55120">
    <property type="entry name" value="Pseudouridine synthase"/>
    <property type="match status" value="1"/>
</dbReference>
<dbReference type="EMBL" id="DYXM01000187">
    <property type="protein sequence ID" value="HJE91279.1"/>
    <property type="molecule type" value="Genomic_DNA"/>
</dbReference>
<dbReference type="PROSITE" id="PS01129">
    <property type="entry name" value="PSI_RLU"/>
    <property type="match status" value="1"/>
</dbReference>
<gene>
    <name evidence="5" type="ORF">K8V11_09755</name>
</gene>
<dbReference type="RefSeq" id="WP_303913356.1">
    <property type="nucleotide sequence ID" value="NZ_DYXM01000187.1"/>
</dbReference>
<evidence type="ECO:0000256" key="3">
    <source>
        <dbReference type="ARBA" id="ARBA00033164"/>
    </source>
</evidence>
<organism evidence="5 6">
    <name type="scientific">Dietzia timorensis</name>
    <dbReference type="NCBI Taxonomy" id="499555"/>
    <lineage>
        <taxon>Bacteria</taxon>
        <taxon>Bacillati</taxon>
        <taxon>Actinomycetota</taxon>
        <taxon>Actinomycetes</taxon>
        <taxon>Mycobacteriales</taxon>
        <taxon>Dietziaceae</taxon>
        <taxon>Dietzia</taxon>
    </lineage>
</organism>
<dbReference type="PANTHER" id="PTHR21600:SF84">
    <property type="entry name" value="PSEUDOURIDINE SYNTHASE RSUA_RLUA-LIKE DOMAIN-CONTAINING PROTEIN"/>
    <property type="match status" value="1"/>
</dbReference>
<protein>
    <recommendedName>
        <fullName evidence="2">RNA pseudouridylate synthase</fullName>
    </recommendedName>
    <alternativeName>
        <fullName evidence="3">RNA-uridine isomerase</fullName>
    </alternativeName>
</protein>
<dbReference type="AlphaFoldDB" id="A0A921JYJ9"/>
<dbReference type="Gene3D" id="3.30.2350.10">
    <property type="entry name" value="Pseudouridine synthase"/>
    <property type="match status" value="1"/>
</dbReference>
<reference evidence="5" key="2">
    <citation type="submission" date="2021-09" db="EMBL/GenBank/DDBJ databases">
        <authorList>
            <person name="Gilroy R."/>
        </authorList>
    </citation>
    <scope>NUCLEOTIDE SEQUENCE</scope>
    <source>
        <strain evidence="5">ChiGjej1B1-18357</strain>
    </source>
</reference>
<dbReference type="InterPro" id="IPR006145">
    <property type="entry name" value="PsdUridine_synth_RsuA/RluA"/>
</dbReference>